<dbReference type="AlphaFoldDB" id="A0AAD9QDF5"/>
<name>A0AAD9QDF5_ACRCE</name>
<organism evidence="2 3">
    <name type="scientific">Acropora cervicornis</name>
    <name type="common">Staghorn coral</name>
    <dbReference type="NCBI Taxonomy" id="6130"/>
    <lineage>
        <taxon>Eukaryota</taxon>
        <taxon>Metazoa</taxon>
        <taxon>Cnidaria</taxon>
        <taxon>Anthozoa</taxon>
        <taxon>Hexacorallia</taxon>
        <taxon>Scleractinia</taxon>
        <taxon>Astrocoeniina</taxon>
        <taxon>Acroporidae</taxon>
        <taxon>Acropora</taxon>
    </lineage>
</organism>
<feature type="region of interest" description="Disordered" evidence="1">
    <location>
        <begin position="89"/>
        <end position="120"/>
    </location>
</feature>
<feature type="compositionally biased region" description="Basic and acidic residues" evidence="1">
    <location>
        <begin position="89"/>
        <end position="104"/>
    </location>
</feature>
<gene>
    <name evidence="2" type="ORF">P5673_018305</name>
</gene>
<reference evidence="2" key="2">
    <citation type="journal article" date="2023" name="Science">
        <title>Genomic signatures of disease resistance in endangered staghorn corals.</title>
        <authorList>
            <person name="Vollmer S.V."/>
            <person name="Selwyn J.D."/>
            <person name="Despard B.A."/>
            <person name="Roesel C.L."/>
        </authorList>
    </citation>
    <scope>NUCLEOTIDE SEQUENCE</scope>
    <source>
        <strain evidence="2">K2</strain>
    </source>
</reference>
<dbReference type="Proteomes" id="UP001249851">
    <property type="component" value="Unassembled WGS sequence"/>
</dbReference>
<keyword evidence="3" id="KW-1185">Reference proteome</keyword>
<proteinExistence type="predicted"/>
<accession>A0AAD9QDF5</accession>
<comment type="caution">
    <text evidence="2">The sequence shown here is derived from an EMBL/GenBank/DDBJ whole genome shotgun (WGS) entry which is preliminary data.</text>
</comment>
<dbReference type="EMBL" id="JARQWQ010000041">
    <property type="protein sequence ID" value="KAK2559170.1"/>
    <property type="molecule type" value="Genomic_DNA"/>
</dbReference>
<evidence type="ECO:0000313" key="3">
    <source>
        <dbReference type="Proteomes" id="UP001249851"/>
    </source>
</evidence>
<reference evidence="2" key="1">
    <citation type="journal article" date="2023" name="G3 (Bethesda)">
        <title>Whole genome assembly and annotation of the endangered Caribbean coral Acropora cervicornis.</title>
        <authorList>
            <person name="Selwyn J.D."/>
            <person name="Vollmer S.V."/>
        </authorList>
    </citation>
    <scope>NUCLEOTIDE SEQUENCE</scope>
    <source>
        <strain evidence="2">K2</strain>
    </source>
</reference>
<evidence type="ECO:0000256" key="1">
    <source>
        <dbReference type="SAM" id="MobiDB-lite"/>
    </source>
</evidence>
<protein>
    <submittedName>
        <fullName evidence="2">Uncharacterized protein</fullName>
    </submittedName>
</protein>
<evidence type="ECO:0000313" key="2">
    <source>
        <dbReference type="EMBL" id="KAK2559170.1"/>
    </source>
</evidence>
<sequence>MTGQSLHATHHHGHKAGAHVFDYARGFGNTAKEGLKRTTRWAAHYFTNKKSYYLCHPILLAFGTSQFCHLYQLFRWNQERMRERTHERMDAQQRKKCTSKDCSTRNHQVQGRHSPLNIGDSSDLEMDIDDEIENDLTFLRTTPSGQSITINRSLF</sequence>